<evidence type="ECO:0000256" key="5">
    <source>
        <dbReference type="ARBA" id="ARBA00022842"/>
    </source>
</evidence>
<comment type="catalytic activity">
    <reaction evidence="7 10 11">
        <text>4-methyl-5-(2-phosphooxyethyl)-thiazole + 4-amino-2-methyl-5-(diphosphooxymethyl)pyrimidine + H(+) = thiamine phosphate + diphosphate</text>
        <dbReference type="Rhea" id="RHEA:22328"/>
        <dbReference type="ChEBI" id="CHEBI:15378"/>
        <dbReference type="ChEBI" id="CHEBI:33019"/>
        <dbReference type="ChEBI" id="CHEBI:37575"/>
        <dbReference type="ChEBI" id="CHEBI:57841"/>
        <dbReference type="ChEBI" id="CHEBI:58296"/>
        <dbReference type="EC" id="2.5.1.3"/>
    </reaction>
</comment>
<dbReference type="STRING" id="993073.AS029_10170"/>
<keyword evidence="5 10" id="KW-0460">Magnesium</keyword>
<dbReference type="InterPro" id="IPR034291">
    <property type="entry name" value="TMP_synthase"/>
</dbReference>
<dbReference type="OrthoDB" id="3243336at2"/>
<feature type="binding site" evidence="10">
    <location>
        <begin position="189"/>
        <end position="190"/>
    </location>
    <ligand>
        <name>2-[(2R,5Z)-2-carboxy-4-methylthiazol-5(2H)-ylidene]ethyl phosphate</name>
        <dbReference type="ChEBI" id="CHEBI:62899"/>
    </ligand>
</feature>
<evidence type="ECO:0000256" key="11">
    <source>
        <dbReference type="RuleBase" id="RU003826"/>
    </source>
</evidence>
<dbReference type="GO" id="GO:0000287">
    <property type="term" value="F:magnesium ion binding"/>
    <property type="evidence" value="ECO:0007669"/>
    <property type="project" value="UniProtKB-UniRule"/>
</dbReference>
<dbReference type="SUPFAM" id="SSF51391">
    <property type="entry name" value="Thiamin phosphate synthase"/>
    <property type="match status" value="1"/>
</dbReference>
<evidence type="ECO:0000256" key="6">
    <source>
        <dbReference type="ARBA" id="ARBA00022977"/>
    </source>
</evidence>
<feature type="binding site" evidence="10">
    <location>
        <position position="110"/>
    </location>
    <ligand>
        <name>4-amino-2-methyl-5-(diphosphooxymethyl)pyrimidine</name>
        <dbReference type="ChEBI" id="CHEBI:57841"/>
    </ligand>
</feature>
<feature type="binding site" evidence="10">
    <location>
        <position position="67"/>
    </location>
    <ligand>
        <name>Mg(2+)</name>
        <dbReference type="ChEBI" id="CHEBI:18420"/>
    </ligand>
</feature>
<comment type="cofactor">
    <cofactor evidence="10">
        <name>Mg(2+)</name>
        <dbReference type="ChEBI" id="CHEBI:18420"/>
    </cofactor>
    <text evidence="10">Binds 1 Mg(2+) ion per subunit.</text>
</comment>
<evidence type="ECO:0000256" key="1">
    <source>
        <dbReference type="ARBA" id="ARBA00003814"/>
    </source>
</evidence>
<dbReference type="UniPathway" id="UPA00060">
    <property type="reaction ID" value="UER00141"/>
</dbReference>
<dbReference type="GO" id="GO:0009229">
    <property type="term" value="P:thiamine diphosphate biosynthetic process"/>
    <property type="evidence" value="ECO:0007669"/>
    <property type="project" value="UniProtKB-UniRule"/>
</dbReference>
<keyword evidence="3 10" id="KW-0808">Transferase</keyword>
<dbReference type="InterPro" id="IPR022998">
    <property type="entry name" value="ThiamineP_synth_TenI"/>
</dbReference>
<comment type="pathway">
    <text evidence="2 10 12">Cofactor biosynthesis; thiamine diphosphate biosynthesis; thiamine phosphate from 4-amino-2-methyl-5-diphosphomethylpyrimidine and 4-methyl-5-(2-phosphoethyl)-thiazole: step 1/1.</text>
</comment>
<dbReference type="EC" id="2.5.1.3" evidence="10"/>
<dbReference type="HAMAP" id="MF_00097">
    <property type="entry name" value="TMP_synthase"/>
    <property type="match status" value="1"/>
</dbReference>
<dbReference type="GO" id="GO:0005737">
    <property type="term" value="C:cytoplasm"/>
    <property type="evidence" value="ECO:0007669"/>
    <property type="project" value="TreeGrafter"/>
</dbReference>
<keyword evidence="6 10" id="KW-0784">Thiamine biosynthesis</keyword>
<comment type="function">
    <text evidence="1 10">Condenses 4-methyl-5-(beta-hydroxyethyl)thiazole monophosphate (THZ-P) and 2-methyl-4-amino-5-hydroxymethyl pyrimidine pyrophosphate (HMP-PP) to form thiamine monophosphate (TMP).</text>
</comment>
<evidence type="ECO:0000313" key="14">
    <source>
        <dbReference type="EMBL" id="SDC46774.1"/>
    </source>
</evidence>
<organism evidence="14 15">
    <name type="scientific">Microbacterium enclense</name>
    <dbReference type="NCBI Taxonomy" id="993073"/>
    <lineage>
        <taxon>Bacteria</taxon>
        <taxon>Bacillati</taxon>
        <taxon>Actinomycetota</taxon>
        <taxon>Actinomycetes</taxon>
        <taxon>Micrococcales</taxon>
        <taxon>Microbacteriaceae</taxon>
        <taxon>Microbacterium</taxon>
    </lineage>
</organism>
<dbReference type="GO" id="GO:0004789">
    <property type="term" value="F:thiamine-phosphate diphosphorylase activity"/>
    <property type="evidence" value="ECO:0007669"/>
    <property type="project" value="UniProtKB-UniRule"/>
</dbReference>
<dbReference type="Pfam" id="PF02581">
    <property type="entry name" value="TMP-TENI"/>
    <property type="match status" value="1"/>
</dbReference>
<evidence type="ECO:0000256" key="2">
    <source>
        <dbReference type="ARBA" id="ARBA00005165"/>
    </source>
</evidence>
<dbReference type="PANTHER" id="PTHR20857">
    <property type="entry name" value="THIAMINE-PHOSPHATE PYROPHOSPHORYLASE"/>
    <property type="match status" value="1"/>
</dbReference>
<comment type="catalytic activity">
    <reaction evidence="9 10 11">
        <text>2-[(2R,5Z)-2-carboxy-4-methylthiazol-5(2H)-ylidene]ethyl phosphate + 4-amino-2-methyl-5-(diphosphooxymethyl)pyrimidine + 2 H(+) = thiamine phosphate + CO2 + diphosphate</text>
        <dbReference type="Rhea" id="RHEA:47844"/>
        <dbReference type="ChEBI" id="CHEBI:15378"/>
        <dbReference type="ChEBI" id="CHEBI:16526"/>
        <dbReference type="ChEBI" id="CHEBI:33019"/>
        <dbReference type="ChEBI" id="CHEBI:37575"/>
        <dbReference type="ChEBI" id="CHEBI:57841"/>
        <dbReference type="ChEBI" id="CHEBI:62899"/>
        <dbReference type="EC" id="2.5.1.3"/>
    </reaction>
</comment>
<dbReference type="AlphaFoldDB" id="A0A1G6LUN8"/>
<evidence type="ECO:0000313" key="15">
    <source>
        <dbReference type="Proteomes" id="UP000183203"/>
    </source>
</evidence>
<dbReference type="NCBIfam" id="TIGR00693">
    <property type="entry name" value="thiE"/>
    <property type="match status" value="1"/>
</dbReference>
<protein>
    <recommendedName>
        <fullName evidence="10">Thiamine-phosphate synthase</fullName>
        <shortName evidence="10">TP synthase</shortName>
        <shortName evidence="10">TPS</shortName>
        <ecNumber evidence="10">2.5.1.3</ecNumber>
    </recommendedName>
    <alternativeName>
        <fullName evidence="10">Thiamine-phosphate pyrophosphorylase</fullName>
        <shortName evidence="10">TMP pyrophosphorylase</shortName>
        <shortName evidence="10">TMP-PPase</shortName>
    </alternativeName>
</protein>
<comment type="similarity">
    <text evidence="10 11">Belongs to the thiamine-phosphate synthase family.</text>
</comment>
<evidence type="ECO:0000256" key="10">
    <source>
        <dbReference type="HAMAP-Rule" id="MF_00097"/>
    </source>
</evidence>
<keyword evidence="4 10" id="KW-0479">Metal-binding</keyword>
<dbReference type="GO" id="GO:0009228">
    <property type="term" value="P:thiamine biosynthetic process"/>
    <property type="evidence" value="ECO:0007669"/>
    <property type="project" value="UniProtKB-KW"/>
</dbReference>
<evidence type="ECO:0000256" key="8">
    <source>
        <dbReference type="ARBA" id="ARBA00047851"/>
    </source>
</evidence>
<dbReference type="InterPro" id="IPR036206">
    <property type="entry name" value="ThiamineP_synth_sf"/>
</dbReference>
<evidence type="ECO:0000256" key="3">
    <source>
        <dbReference type="ARBA" id="ARBA00022679"/>
    </source>
</evidence>
<dbReference type="InterPro" id="IPR013785">
    <property type="entry name" value="Aldolase_TIM"/>
</dbReference>
<evidence type="ECO:0000259" key="13">
    <source>
        <dbReference type="Pfam" id="PF02581"/>
    </source>
</evidence>
<evidence type="ECO:0000256" key="12">
    <source>
        <dbReference type="RuleBase" id="RU004253"/>
    </source>
</evidence>
<evidence type="ECO:0000256" key="9">
    <source>
        <dbReference type="ARBA" id="ARBA00047883"/>
    </source>
</evidence>
<feature type="binding site" evidence="10">
    <location>
        <begin position="138"/>
        <end position="140"/>
    </location>
    <ligand>
        <name>2-[(2R,5Z)-2-carboxy-4-methylthiazol-5(2H)-ylidene]ethyl phosphate</name>
        <dbReference type="ChEBI" id="CHEBI:62899"/>
    </ligand>
</feature>
<accession>A0A1G6LUN8</accession>
<feature type="binding site" evidence="10">
    <location>
        <position position="141"/>
    </location>
    <ligand>
        <name>4-amino-2-methyl-5-(diphosphooxymethyl)pyrimidine</name>
        <dbReference type="ChEBI" id="CHEBI:57841"/>
    </ligand>
</feature>
<feature type="binding site" evidence="10">
    <location>
        <position position="66"/>
    </location>
    <ligand>
        <name>4-amino-2-methyl-5-(diphosphooxymethyl)pyrimidine</name>
        <dbReference type="ChEBI" id="CHEBI:57841"/>
    </ligand>
</feature>
<name>A0A1G6LUN8_9MICO</name>
<dbReference type="CDD" id="cd00564">
    <property type="entry name" value="TMP_TenI"/>
    <property type="match status" value="1"/>
</dbReference>
<feature type="domain" description="Thiamine phosphate synthase/TenI" evidence="13">
    <location>
        <begin position="6"/>
        <end position="192"/>
    </location>
</feature>
<dbReference type="Proteomes" id="UP000183203">
    <property type="component" value="Unassembled WGS sequence"/>
</dbReference>
<feature type="binding site" evidence="10">
    <location>
        <position position="169"/>
    </location>
    <ligand>
        <name>2-[(2R,5Z)-2-carboxy-4-methylthiazol-5(2H)-ylidene]ethyl phosphate</name>
        <dbReference type="ChEBI" id="CHEBI:62899"/>
    </ligand>
</feature>
<evidence type="ECO:0000256" key="7">
    <source>
        <dbReference type="ARBA" id="ARBA00047334"/>
    </source>
</evidence>
<gene>
    <name evidence="10" type="primary">thiE</name>
    <name evidence="14" type="ORF">SAMN05216418_2304</name>
</gene>
<dbReference type="Gene3D" id="3.20.20.70">
    <property type="entry name" value="Aldolase class I"/>
    <property type="match status" value="1"/>
</dbReference>
<dbReference type="EMBL" id="FMYG01000005">
    <property type="protein sequence ID" value="SDC46774.1"/>
    <property type="molecule type" value="Genomic_DNA"/>
</dbReference>
<evidence type="ECO:0000256" key="4">
    <source>
        <dbReference type="ARBA" id="ARBA00022723"/>
    </source>
</evidence>
<reference evidence="14 15" key="1">
    <citation type="submission" date="2016-09" db="EMBL/GenBank/DDBJ databases">
        <authorList>
            <person name="Capua I."/>
            <person name="De Benedictis P."/>
            <person name="Joannis T."/>
            <person name="Lombin L.H."/>
            <person name="Cattoli G."/>
        </authorList>
    </citation>
    <scope>NUCLEOTIDE SEQUENCE [LARGE SCALE GENOMIC DNA]</scope>
    <source>
        <strain evidence="14 15">NIO-1002</strain>
    </source>
</reference>
<proteinExistence type="inferred from homology"/>
<sequence>MTDLALHLVTDHRVPFARLRDIVDEAASAGVTVVQLRDKIASGGELFARTLDLADVVAGRCAFVVDDRLDVVLAARDRGARVDGIHLGQSDLPVDAARALLGPSALVGWTANTPEHLAAAAFAPGTLDYLGVGVIRATATKPDHPRPLGVDGFAELAASTALPCVAIGGIDVDDVAALRAAGAAGVAVVSAVCAADDPGAVVRDLRAAWASAA</sequence>
<feature type="binding site" evidence="10">
    <location>
        <position position="91"/>
    </location>
    <ligand>
        <name>Mg(2+)</name>
        <dbReference type="ChEBI" id="CHEBI:18420"/>
    </ligand>
</feature>
<dbReference type="PANTHER" id="PTHR20857:SF15">
    <property type="entry name" value="THIAMINE-PHOSPHATE SYNTHASE"/>
    <property type="match status" value="1"/>
</dbReference>
<comment type="catalytic activity">
    <reaction evidence="8 10 11">
        <text>2-(2-carboxy-4-methylthiazol-5-yl)ethyl phosphate + 4-amino-2-methyl-5-(diphosphooxymethyl)pyrimidine + 2 H(+) = thiamine phosphate + CO2 + diphosphate</text>
        <dbReference type="Rhea" id="RHEA:47848"/>
        <dbReference type="ChEBI" id="CHEBI:15378"/>
        <dbReference type="ChEBI" id="CHEBI:16526"/>
        <dbReference type="ChEBI" id="CHEBI:33019"/>
        <dbReference type="ChEBI" id="CHEBI:37575"/>
        <dbReference type="ChEBI" id="CHEBI:57841"/>
        <dbReference type="ChEBI" id="CHEBI:62890"/>
        <dbReference type="EC" id="2.5.1.3"/>
    </reaction>
</comment>
<feature type="binding site" evidence="10">
    <location>
        <begin position="35"/>
        <end position="39"/>
    </location>
    <ligand>
        <name>4-amino-2-methyl-5-(diphosphooxymethyl)pyrimidine</name>
        <dbReference type="ChEBI" id="CHEBI:57841"/>
    </ligand>
</feature>
<dbReference type="RefSeq" id="WP_058232501.1">
    <property type="nucleotide sequence ID" value="NZ_FMYG01000005.1"/>
</dbReference>